<sequence>MPVDEIVNLHRLRWLGHVLRMPEHRLPRRAILTGVWDGWKKVRGGQTKTWHQKARLAFVNLRHLWRRRDIRLSTKG</sequence>
<keyword evidence="2" id="KW-1185">Reference proteome</keyword>
<protein>
    <submittedName>
        <fullName evidence="3">Transposase</fullName>
    </submittedName>
</protein>
<reference evidence="1 2" key="2">
    <citation type="submission" date="2018-11" db="EMBL/GenBank/DDBJ databases">
        <authorList>
            <consortium name="Pathogen Informatics"/>
        </authorList>
    </citation>
    <scope>NUCLEOTIDE SEQUENCE [LARGE SCALE GENOMIC DNA]</scope>
    <source>
        <strain evidence="1">Dakar</strain>
        <strain evidence="2">Dakar, Senegal</strain>
    </source>
</reference>
<dbReference type="Proteomes" id="UP000279833">
    <property type="component" value="Unassembled WGS sequence"/>
</dbReference>
<dbReference type="EMBL" id="UZAK01051994">
    <property type="protein sequence ID" value="VDP81312.1"/>
    <property type="molecule type" value="Genomic_DNA"/>
</dbReference>
<reference evidence="3" key="1">
    <citation type="submission" date="2016-06" db="UniProtKB">
        <authorList>
            <consortium name="WormBaseParasite"/>
        </authorList>
    </citation>
    <scope>IDENTIFICATION</scope>
</reference>
<evidence type="ECO:0000313" key="2">
    <source>
        <dbReference type="Proteomes" id="UP000279833"/>
    </source>
</evidence>
<dbReference type="AlphaFoldDB" id="A0A183L6X0"/>
<name>A0A183L6X0_9TREM</name>
<organism evidence="3">
    <name type="scientific">Schistosoma curassoni</name>
    <dbReference type="NCBI Taxonomy" id="6186"/>
    <lineage>
        <taxon>Eukaryota</taxon>
        <taxon>Metazoa</taxon>
        <taxon>Spiralia</taxon>
        <taxon>Lophotrochozoa</taxon>
        <taxon>Platyhelminthes</taxon>
        <taxon>Trematoda</taxon>
        <taxon>Digenea</taxon>
        <taxon>Strigeidida</taxon>
        <taxon>Schistosomatoidea</taxon>
        <taxon>Schistosomatidae</taxon>
        <taxon>Schistosoma</taxon>
    </lineage>
</organism>
<gene>
    <name evidence="1" type="ORF">SCUD_LOCUS23089</name>
</gene>
<evidence type="ECO:0000313" key="1">
    <source>
        <dbReference type="EMBL" id="VDP81312.1"/>
    </source>
</evidence>
<proteinExistence type="predicted"/>
<evidence type="ECO:0000313" key="3">
    <source>
        <dbReference type="WBParaSite" id="SCUD_0002309201-mRNA-1"/>
    </source>
</evidence>
<dbReference type="WBParaSite" id="SCUD_0002309201-mRNA-1">
    <property type="protein sequence ID" value="SCUD_0002309201-mRNA-1"/>
    <property type="gene ID" value="SCUD_0002309201"/>
</dbReference>
<accession>A0A183L6X0</accession>